<keyword evidence="1" id="KW-1133">Transmembrane helix</keyword>
<feature type="transmembrane region" description="Helical" evidence="1">
    <location>
        <begin position="7"/>
        <end position="25"/>
    </location>
</feature>
<accession>A0A1I2K357</accession>
<evidence type="ECO:0000313" key="2">
    <source>
        <dbReference type="EMBL" id="SFF61304.1"/>
    </source>
</evidence>
<dbReference type="RefSeq" id="WP_027637485.1">
    <property type="nucleotide sequence ID" value="NZ_BAAACD010000045.1"/>
</dbReference>
<evidence type="ECO:0000256" key="1">
    <source>
        <dbReference type="SAM" id="Phobius"/>
    </source>
</evidence>
<sequence length="147" mass="17132">MKKSNLFLGILYLIAGILCLLAAIFFKTIFQSLLCGFAGAFIIPGITMCYKYFYWSKPENKEKYNEKIESEYIELHDELKEQLRNKSGRYAYIANLIILLFSIIIFSILSFLYASIDIKYIVVFLSGLLVFQYILGIIIYKKLLKNF</sequence>
<keyword evidence="3" id="KW-1185">Reference proteome</keyword>
<reference evidence="2 3" key="1">
    <citation type="submission" date="2016-10" db="EMBL/GenBank/DDBJ databases">
        <authorList>
            <person name="de Groot N.N."/>
        </authorList>
    </citation>
    <scope>NUCLEOTIDE SEQUENCE [LARGE SCALE GENOMIC DNA]</scope>
    <source>
        <strain evidence="2 3">NLAE-zl-G419</strain>
    </source>
</reference>
<dbReference type="GeneID" id="90543774"/>
<organism evidence="2 3">
    <name type="scientific">Clostridium cadaveris</name>
    <dbReference type="NCBI Taxonomy" id="1529"/>
    <lineage>
        <taxon>Bacteria</taxon>
        <taxon>Bacillati</taxon>
        <taxon>Bacillota</taxon>
        <taxon>Clostridia</taxon>
        <taxon>Eubacteriales</taxon>
        <taxon>Clostridiaceae</taxon>
        <taxon>Clostridium</taxon>
    </lineage>
</organism>
<feature type="transmembrane region" description="Helical" evidence="1">
    <location>
        <begin position="120"/>
        <end position="140"/>
    </location>
</feature>
<dbReference type="STRING" id="1529.SAMN04487885_10483"/>
<dbReference type="eggNOG" id="ENOG5032IZ0">
    <property type="taxonomic scope" value="Bacteria"/>
</dbReference>
<feature type="transmembrane region" description="Helical" evidence="1">
    <location>
        <begin position="31"/>
        <end position="53"/>
    </location>
</feature>
<keyword evidence="1" id="KW-0472">Membrane</keyword>
<keyword evidence="1" id="KW-0812">Transmembrane</keyword>
<gene>
    <name evidence="2" type="ORF">SAMN04487885_10483</name>
</gene>
<protein>
    <submittedName>
        <fullName evidence="2">C4-dicarboxylate anaerobic carrier</fullName>
    </submittedName>
</protein>
<evidence type="ECO:0000313" key="3">
    <source>
        <dbReference type="Proteomes" id="UP000182135"/>
    </source>
</evidence>
<proteinExistence type="predicted"/>
<feature type="transmembrane region" description="Helical" evidence="1">
    <location>
        <begin position="90"/>
        <end position="114"/>
    </location>
</feature>
<dbReference type="EMBL" id="FOOE01000004">
    <property type="protein sequence ID" value="SFF61304.1"/>
    <property type="molecule type" value="Genomic_DNA"/>
</dbReference>
<dbReference type="OrthoDB" id="2194309at2"/>
<dbReference type="AlphaFoldDB" id="A0A1I2K357"/>
<name>A0A1I2K357_9CLOT</name>
<dbReference type="Proteomes" id="UP000182135">
    <property type="component" value="Unassembled WGS sequence"/>
</dbReference>